<proteinExistence type="predicted"/>
<evidence type="ECO:0000313" key="2">
    <source>
        <dbReference type="Proteomes" id="UP000203316"/>
    </source>
</evidence>
<accession>B0FE02</accession>
<dbReference type="EMBL" id="EU309041">
    <property type="protein sequence ID" value="ABY65860.1"/>
    <property type="molecule type" value="Genomic_DNA"/>
</dbReference>
<dbReference type="Proteomes" id="UP000203316">
    <property type="component" value="Segment"/>
</dbReference>
<dbReference type="KEGG" id="vg:5850527"/>
<evidence type="ECO:0000313" key="1">
    <source>
        <dbReference type="EMBL" id="ABY65860.1"/>
    </source>
</evidence>
<protein>
    <submittedName>
        <fullName evidence="1">Uncharacterized protein</fullName>
    </submittedName>
</protein>
<dbReference type="GeneID" id="5850527"/>
<keyword evidence="2" id="KW-1185">Reference proteome</keyword>
<name>B0FE02_9ABAC</name>
<dbReference type="RefSeq" id="YP_001651044.1">
    <property type="nucleotide sequence ID" value="NC_010276.1"/>
</dbReference>
<reference evidence="1 2" key="1">
    <citation type="submission" date="2007-11" db="EMBL/GenBank/DDBJ databases">
        <title>Sequence and organization of Orgyia leucostigma nucleopolyhedrovirus genome.</title>
        <authorList>
            <person name="Eveleigh R.J.M."/>
            <person name="Lapointe R."/>
            <person name="Graham R.I."/>
            <person name="Lauzon H.A.M."/>
            <person name="Pavlik L."/>
            <person name="Arif B.M."/>
            <person name="Lucarotti C.J."/>
        </authorList>
    </citation>
    <scope>NUCLEOTIDE SEQUENCE [LARGE SCALE GENOMIC DNA]</scope>
    <source>
        <strain evidence="1">CFS-77</strain>
    </source>
</reference>
<organism evidence="1 2">
    <name type="scientific">Orgyia leucostigma nucleopolyhedrovirus</name>
    <dbReference type="NCBI Taxonomy" id="490711"/>
    <lineage>
        <taxon>Viruses</taxon>
        <taxon>Viruses incertae sedis</taxon>
        <taxon>Naldaviricetes</taxon>
        <taxon>Lefavirales</taxon>
        <taxon>Baculoviridae</taxon>
        <taxon>Alphabaculovirus</taxon>
        <taxon>Alphabaculovirus orleucostigmae</taxon>
    </lineage>
</organism>
<sequence>MSSAKDALIAVDIIRQTAEYQLNCLNRQTIYIIHSYLNNDEKISSNSDELWSIKNKILKLDQILGQEHLNVQCDFTVQHVKNSWKLLKLFTKETLQKITQLSPMSDGNFNVQILVLAKYCDLDMSPYECYNIDTALSCFNMDKIKNYLSPTVKQFVRERLANVDVGKMTMNDCIDMWQDMCKCSSYVGPDEIDVHQINIEFSSKWKNKITKCVNFIDSLLTSDMFE</sequence>